<accession>A0ABQ6GXB6</accession>
<reference evidence="7 8" key="1">
    <citation type="submission" date="2023-03" db="EMBL/GenBank/DDBJ databases">
        <title>Draft genome sequence of Thalassotalea eurytherma JCM 18482T.</title>
        <authorList>
            <person name="Sawabe T."/>
        </authorList>
    </citation>
    <scope>NUCLEOTIDE SEQUENCE [LARGE SCALE GENOMIC DNA]</scope>
    <source>
        <strain evidence="7 8">JCM 18482</strain>
    </source>
</reference>
<dbReference type="Proteomes" id="UP001157133">
    <property type="component" value="Unassembled WGS sequence"/>
</dbReference>
<keyword evidence="2" id="KW-1003">Cell membrane</keyword>
<evidence type="ECO:0000313" key="8">
    <source>
        <dbReference type="Proteomes" id="UP001157133"/>
    </source>
</evidence>
<name>A0ABQ6GXB6_9GAMM</name>
<evidence type="ECO:0000256" key="2">
    <source>
        <dbReference type="ARBA" id="ARBA00022475"/>
    </source>
</evidence>
<protein>
    <recommendedName>
        <fullName evidence="9">F0F1 ATP synthase assembly protein I</fullName>
    </recommendedName>
</protein>
<feature type="transmembrane region" description="Helical" evidence="6">
    <location>
        <begin position="104"/>
        <end position="123"/>
    </location>
</feature>
<keyword evidence="8" id="KW-1185">Reference proteome</keyword>
<evidence type="ECO:0000256" key="3">
    <source>
        <dbReference type="ARBA" id="ARBA00022692"/>
    </source>
</evidence>
<evidence type="ECO:0000313" key="7">
    <source>
        <dbReference type="EMBL" id="GLX80588.1"/>
    </source>
</evidence>
<evidence type="ECO:0000256" key="5">
    <source>
        <dbReference type="ARBA" id="ARBA00023136"/>
    </source>
</evidence>
<comment type="subcellular location">
    <subcellularLocation>
        <location evidence="1">Cell membrane</location>
        <topology evidence="1">Multi-pass membrane protein</topology>
    </subcellularLocation>
</comment>
<dbReference type="Pfam" id="PF03899">
    <property type="entry name" value="ATP-synt_I"/>
    <property type="match status" value="1"/>
</dbReference>
<organism evidence="7 8">
    <name type="scientific">Thalassotalea eurytherma</name>
    <dbReference type="NCBI Taxonomy" id="1144278"/>
    <lineage>
        <taxon>Bacteria</taxon>
        <taxon>Pseudomonadati</taxon>
        <taxon>Pseudomonadota</taxon>
        <taxon>Gammaproteobacteria</taxon>
        <taxon>Alteromonadales</taxon>
        <taxon>Colwelliaceae</taxon>
        <taxon>Thalassotalea</taxon>
    </lineage>
</organism>
<proteinExistence type="predicted"/>
<feature type="transmembrane region" description="Helical" evidence="6">
    <location>
        <begin position="82"/>
        <end position="98"/>
    </location>
</feature>
<keyword evidence="5 6" id="KW-0472">Membrane</keyword>
<dbReference type="InterPro" id="IPR005598">
    <property type="entry name" value="ATP_synth_I"/>
</dbReference>
<evidence type="ECO:0000256" key="6">
    <source>
        <dbReference type="SAM" id="Phobius"/>
    </source>
</evidence>
<evidence type="ECO:0000256" key="4">
    <source>
        <dbReference type="ARBA" id="ARBA00022989"/>
    </source>
</evidence>
<dbReference type="RefSeq" id="WP_284205905.1">
    <property type="nucleotide sequence ID" value="NZ_BSSU01000001.1"/>
</dbReference>
<sequence>MNKLAQKGRMIAIRQLKITLIIIVLSVLVNLGMFGFSFAQSAALGGIVALLPNMLFAYKAFQYAGASASRKVVDAFNSGVKLKLVLSAILFALCFKFIENLVLPPFFITYFLAMFAPFVQAVVNSFTINQQ</sequence>
<dbReference type="EMBL" id="BSSU01000001">
    <property type="protein sequence ID" value="GLX80588.1"/>
    <property type="molecule type" value="Genomic_DNA"/>
</dbReference>
<keyword evidence="4 6" id="KW-1133">Transmembrane helix</keyword>
<feature type="transmembrane region" description="Helical" evidence="6">
    <location>
        <begin position="42"/>
        <end position="61"/>
    </location>
</feature>
<evidence type="ECO:0008006" key="9">
    <source>
        <dbReference type="Google" id="ProtNLM"/>
    </source>
</evidence>
<comment type="caution">
    <text evidence="7">The sequence shown here is derived from an EMBL/GenBank/DDBJ whole genome shotgun (WGS) entry which is preliminary data.</text>
</comment>
<evidence type="ECO:0000256" key="1">
    <source>
        <dbReference type="ARBA" id="ARBA00004651"/>
    </source>
</evidence>
<feature type="transmembrane region" description="Helical" evidence="6">
    <location>
        <begin position="16"/>
        <end position="36"/>
    </location>
</feature>
<keyword evidence="3 6" id="KW-0812">Transmembrane</keyword>
<gene>
    <name evidence="7" type="ORF">theurythT_00400</name>
</gene>